<keyword evidence="2" id="KW-0560">Oxidoreductase</keyword>
<keyword evidence="2" id="KW-0456">Lyase</keyword>
<proteinExistence type="predicted"/>
<dbReference type="RefSeq" id="WP_066435512.1">
    <property type="nucleotide sequence ID" value="NZ_LZRN01000027.1"/>
</dbReference>
<dbReference type="InterPro" id="IPR037523">
    <property type="entry name" value="VOC_core"/>
</dbReference>
<dbReference type="Proteomes" id="UP000248987">
    <property type="component" value="Unassembled WGS sequence"/>
</dbReference>
<organism evidence="2 3">
    <name type="scientific">Gelidibacter algens</name>
    <dbReference type="NCBI Taxonomy" id="49280"/>
    <lineage>
        <taxon>Bacteria</taxon>
        <taxon>Pseudomonadati</taxon>
        <taxon>Bacteroidota</taxon>
        <taxon>Flavobacteriia</taxon>
        <taxon>Flavobacteriales</taxon>
        <taxon>Flavobacteriaceae</taxon>
        <taxon>Gelidibacter</taxon>
    </lineage>
</organism>
<dbReference type="Pfam" id="PF00903">
    <property type="entry name" value="Glyoxalase"/>
    <property type="match status" value="1"/>
</dbReference>
<keyword evidence="3" id="KW-1185">Reference proteome</keyword>
<evidence type="ECO:0000313" key="2">
    <source>
        <dbReference type="EMBL" id="RAJ24779.1"/>
    </source>
</evidence>
<gene>
    <name evidence="2" type="ORF">LX77_01775</name>
</gene>
<protein>
    <submittedName>
        <fullName evidence="2">Catechol 2,3-dioxygenase-like lactoylglutathione lyase family enzyme</fullName>
    </submittedName>
</protein>
<dbReference type="Gene3D" id="3.10.180.10">
    <property type="entry name" value="2,3-Dihydroxybiphenyl 1,2-Dioxygenase, domain 1"/>
    <property type="match status" value="1"/>
</dbReference>
<feature type="domain" description="VOC" evidence="1">
    <location>
        <begin position="8"/>
        <end position="155"/>
    </location>
</feature>
<dbReference type="InterPro" id="IPR004360">
    <property type="entry name" value="Glyas_Fos-R_dOase_dom"/>
</dbReference>
<dbReference type="OrthoDB" id="2613830at2"/>
<reference evidence="2 3" key="1">
    <citation type="submission" date="2018-06" db="EMBL/GenBank/DDBJ databases">
        <title>Genomic Encyclopedia of Archaeal and Bacterial Type Strains, Phase II (KMG-II): from individual species to whole genera.</title>
        <authorList>
            <person name="Goeker M."/>
        </authorList>
    </citation>
    <scope>NUCLEOTIDE SEQUENCE [LARGE SCALE GENOMIC DNA]</scope>
    <source>
        <strain evidence="2 3">DSM 12408</strain>
    </source>
</reference>
<dbReference type="EMBL" id="QLLQ01000005">
    <property type="protein sequence ID" value="RAJ24779.1"/>
    <property type="molecule type" value="Genomic_DNA"/>
</dbReference>
<dbReference type="STRING" id="49280.A9996_12670"/>
<dbReference type="InterPro" id="IPR029068">
    <property type="entry name" value="Glyas_Bleomycin-R_OHBP_Dase"/>
</dbReference>
<keyword evidence="2" id="KW-0223">Dioxygenase</keyword>
<dbReference type="GO" id="GO:0051213">
    <property type="term" value="F:dioxygenase activity"/>
    <property type="evidence" value="ECO:0007669"/>
    <property type="project" value="UniProtKB-KW"/>
</dbReference>
<accession>A0A1A7QY50</accession>
<sequence length="169" mass="19111">MKKAYPVNFSHVGLTVPYLEKAIKFYTEVMGWYHISGPMRVSEDEGNNLSRISKLIYGKGWKSFRFAHLSSADGIGLELFQFSENFTEASINTPFATGIFHFCVQHPNPKELLERIEAGGGKITMEPQVEYPDEKPYVMAFAEDPFGNSIEIYSHSYELHNIGPKGPLI</sequence>
<dbReference type="GO" id="GO:0016829">
    <property type="term" value="F:lyase activity"/>
    <property type="evidence" value="ECO:0007669"/>
    <property type="project" value="UniProtKB-KW"/>
</dbReference>
<dbReference type="PROSITE" id="PS51819">
    <property type="entry name" value="VOC"/>
    <property type="match status" value="1"/>
</dbReference>
<name>A0A1A7QY50_9FLAO</name>
<evidence type="ECO:0000313" key="3">
    <source>
        <dbReference type="Proteomes" id="UP000248987"/>
    </source>
</evidence>
<evidence type="ECO:0000259" key="1">
    <source>
        <dbReference type="PROSITE" id="PS51819"/>
    </source>
</evidence>
<dbReference type="AlphaFoldDB" id="A0A1A7QY50"/>
<dbReference type="SUPFAM" id="SSF54593">
    <property type="entry name" value="Glyoxalase/Bleomycin resistance protein/Dihydroxybiphenyl dioxygenase"/>
    <property type="match status" value="1"/>
</dbReference>
<comment type="caution">
    <text evidence="2">The sequence shown here is derived from an EMBL/GenBank/DDBJ whole genome shotgun (WGS) entry which is preliminary data.</text>
</comment>